<protein>
    <submittedName>
        <fullName evidence="2">Uncharacterized protein</fullName>
    </submittedName>
</protein>
<feature type="compositionally biased region" description="Basic and acidic residues" evidence="1">
    <location>
        <begin position="33"/>
        <end position="43"/>
    </location>
</feature>
<evidence type="ECO:0000313" key="2">
    <source>
        <dbReference type="EMBL" id="KAF6166357.1"/>
    </source>
</evidence>
<keyword evidence="3" id="KW-1185">Reference proteome</keyword>
<accession>A0A7J7NGT0</accession>
<dbReference type="Proteomes" id="UP000541444">
    <property type="component" value="Unassembled WGS sequence"/>
</dbReference>
<evidence type="ECO:0000313" key="3">
    <source>
        <dbReference type="Proteomes" id="UP000541444"/>
    </source>
</evidence>
<feature type="region of interest" description="Disordered" evidence="1">
    <location>
        <begin position="29"/>
        <end position="48"/>
    </location>
</feature>
<dbReference type="EMBL" id="JACGCM010000792">
    <property type="protein sequence ID" value="KAF6166357.1"/>
    <property type="molecule type" value="Genomic_DNA"/>
</dbReference>
<comment type="caution">
    <text evidence="2">The sequence shown here is derived from an EMBL/GenBank/DDBJ whole genome shotgun (WGS) entry which is preliminary data.</text>
</comment>
<proteinExistence type="predicted"/>
<reference evidence="2 3" key="1">
    <citation type="journal article" date="2020" name="IScience">
        <title>Genome Sequencing of the Endangered Kingdonia uniflora (Circaeasteraceae, Ranunculales) Reveals Potential Mechanisms of Evolutionary Specialization.</title>
        <authorList>
            <person name="Sun Y."/>
            <person name="Deng T."/>
            <person name="Zhang A."/>
            <person name="Moore M.J."/>
            <person name="Landis J.B."/>
            <person name="Lin N."/>
            <person name="Zhang H."/>
            <person name="Zhang X."/>
            <person name="Huang J."/>
            <person name="Zhang X."/>
            <person name="Sun H."/>
            <person name="Wang H."/>
        </authorList>
    </citation>
    <scope>NUCLEOTIDE SEQUENCE [LARGE SCALE GENOMIC DNA]</scope>
    <source>
        <strain evidence="2">TB1705</strain>
        <tissue evidence="2">Leaf</tissue>
    </source>
</reference>
<organism evidence="2 3">
    <name type="scientific">Kingdonia uniflora</name>
    <dbReference type="NCBI Taxonomy" id="39325"/>
    <lineage>
        <taxon>Eukaryota</taxon>
        <taxon>Viridiplantae</taxon>
        <taxon>Streptophyta</taxon>
        <taxon>Embryophyta</taxon>
        <taxon>Tracheophyta</taxon>
        <taxon>Spermatophyta</taxon>
        <taxon>Magnoliopsida</taxon>
        <taxon>Ranunculales</taxon>
        <taxon>Circaeasteraceae</taxon>
        <taxon>Kingdonia</taxon>
    </lineage>
</organism>
<sequence>MPLSEQRALVQTTQVETEVVDAAVNVAPPLKKQKQESGKDSRASSKGVNLKAVEQEALELAKRDPIRLDTQIQSSISQLSVAWRSGVEVLKVAATERAEHDAEKASLTE</sequence>
<dbReference type="AlphaFoldDB" id="A0A7J7NGT0"/>
<name>A0A7J7NGT0_9MAGN</name>
<evidence type="ECO:0000256" key="1">
    <source>
        <dbReference type="SAM" id="MobiDB-lite"/>
    </source>
</evidence>
<gene>
    <name evidence="2" type="ORF">GIB67_034908</name>
</gene>